<feature type="region of interest" description="Disordered" evidence="1">
    <location>
        <begin position="268"/>
        <end position="393"/>
    </location>
</feature>
<dbReference type="RefSeq" id="XP_008085917.1">
    <property type="nucleotide sequence ID" value="XM_008087726.1"/>
</dbReference>
<dbReference type="OMA" id="VFEMEHI"/>
<dbReference type="KEGG" id="glz:GLAREA_02641"/>
<dbReference type="GeneID" id="19461697"/>
<proteinExistence type="predicted"/>
<feature type="compositionally biased region" description="Basic and acidic residues" evidence="1">
    <location>
        <begin position="46"/>
        <end position="61"/>
    </location>
</feature>
<gene>
    <name evidence="2" type="ORF">GLAREA_02641</name>
</gene>
<feature type="compositionally biased region" description="Basic residues" evidence="1">
    <location>
        <begin position="358"/>
        <end position="368"/>
    </location>
</feature>
<evidence type="ECO:0000256" key="1">
    <source>
        <dbReference type="SAM" id="MobiDB-lite"/>
    </source>
</evidence>
<feature type="compositionally biased region" description="Basic and acidic residues" evidence="1">
    <location>
        <begin position="8"/>
        <end position="21"/>
    </location>
</feature>
<dbReference type="OrthoDB" id="3553523at2759"/>
<accession>S3CJN4</accession>
<organism evidence="2 3">
    <name type="scientific">Glarea lozoyensis (strain ATCC 20868 / MF5171)</name>
    <dbReference type="NCBI Taxonomy" id="1116229"/>
    <lineage>
        <taxon>Eukaryota</taxon>
        <taxon>Fungi</taxon>
        <taxon>Dikarya</taxon>
        <taxon>Ascomycota</taxon>
        <taxon>Pezizomycotina</taxon>
        <taxon>Leotiomycetes</taxon>
        <taxon>Helotiales</taxon>
        <taxon>Helotiaceae</taxon>
        <taxon>Glarea</taxon>
    </lineage>
</organism>
<evidence type="ECO:0000313" key="3">
    <source>
        <dbReference type="Proteomes" id="UP000016922"/>
    </source>
</evidence>
<dbReference type="HOGENOM" id="CLU_708156_0_0_1"/>
<feature type="compositionally biased region" description="Low complexity" evidence="1">
    <location>
        <begin position="238"/>
        <end position="254"/>
    </location>
</feature>
<evidence type="ECO:0000313" key="2">
    <source>
        <dbReference type="EMBL" id="EPE26727.1"/>
    </source>
</evidence>
<dbReference type="AlphaFoldDB" id="S3CJN4"/>
<sequence length="444" mass="48649">MSSCPIEEPTRAPKEKTKDKQSAIYRLTMPHVITQFKPGQFSRDGPSIKERIRAEKRDASKSSKSPLKKQSNGILSGGPGMPVTPKSKRWDFGTIRHKKQTSSEGTMPSPRSAVSPVFEMEHIDSAISPNSSVDSSPWVFELEDTSQIAVHSKRSIYPGPQLEFQSSAITSRSVIKVIDQTIAAIEADNRKLLTRAITAEATVKALRERNFSLQLQVDHCERSHRRQPRSVASQPTLRQTRQKPTAPTPAPAQTAQSLAFDKLVTQFPKPKSESKKAASTKSAPVHSSSPASSYTSFSPATHIPNKPLPSTPTRPRELTAPPAGLSQSPSQITPVKPLFAPRTPPEISPTIKSTPTRRGSRRMSKHPKLSSSSLSEARMRSKPLPPLGPQSPSIVLGRVEVGLGIDSKQYQELDGDLANNERTFITGGLRGAPTKMEMDEKKWI</sequence>
<reference evidence="2 3" key="1">
    <citation type="journal article" date="2013" name="BMC Genomics">
        <title>Genomics-driven discovery of the pneumocandin biosynthetic gene cluster in the fungus Glarea lozoyensis.</title>
        <authorList>
            <person name="Chen L."/>
            <person name="Yue Q."/>
            <person name="Zhang X."/>
            <person name="Xiang M."/>
            <person name="Wang C."/>
            <person name="Li S."/>
            <person name="Che Y."/>
            <person name="Ortiz-Lopez F.J."/>
            <person name="Bills G.F."/>
            <person name="Liu X."/>
            <person name="An Z."/>
        </authorList>
    </citation>
    <scope>NUCLEOTIDE SEQUENCE [LARGE SCALE GENOMIC DNA]</scope>
    <source>
        <strain evidence="3">ATCC 20868 / MF5171</strain>
    </source>
</reference>
<keyword evidence="3" id="KW-1185">Reference proteome</keyword>
<dbReference type="EMBL" id="KE145370">
    <property type="protein sequence ID" value="EPE26727.1"/>
    <property type="molecule type" value="Genomic_DNA"/>
</dbReference>
<protein>
    <submittedName>
        <fullName evidence="2">Uncharacterized protein</fullName>
    </submittedName>
</protein>
<feature type="region of interest" description="Disordered" evidence="1">
    <location>
        <begin position="1"/>
        <end position="88"/>
    </location>
</feature>
<feature type="region of interest" description="Disordered" evidence="1">
    <location>
        <begin position="219"/>
        <end position="254"/>
    </location>
</feature>
<feature type="compositionally biased region" description="Low complexity" evidence="1">
    <location>
        <begin position="277"/>
        <end position="300"/>
    </location>
</feature>
<dbReference type="Proteomes" id="UP000016922">
    <property type="component" value="Unassembled WGS sequence"/>
</dbReference>
<name>S3CJN4_GLAL2</name>
<feature type="compositionally biased region" description="Low complexity" evidence="1">
    <location>
        <begin position="62"/>
        <end position="71"/>
    </location>
</feature>